<keyword evidence="4 8" id="KW-0812">Transmembrane</keyword>
<dbReference type="KEGG" id="ali:AZOLI_1118"/>
<dbReference type="OrthoDB" id="9810860at2"/>
<keyword evidence="5 8" id="KW-1133">Transmembrane helix</keyword>
<feature type="domain" description="Cation/H+ exchanger transmembrane" evidence="9">
    <location>
        <begin position="13"/>
        <end position="400"/>
    </location>
</feature>
<evidence type="ECO:0000256" key="8">
    <source>
        <dbReference type="SAM" id="Phobius"/>
    </source>
</evidence>
<reference evidence="11" key="1">
    <citation type="journal article" date="2011" name="PLoS Genet.">
        <title>Azospirillum genomes reveal transition of bacteria from aquatic to terrestrial environments.</title>
        <authorList>
            <person name="Wisniewski-Dye F."/>
            <person name="Borziak K."/>
            <person name="Khalsa-Moyers G."/>
            <person name="Alexandre G."/>
            <person name="Sukharnikov L.O."/>
            <person name="Wuichet K."/>
            <person name="Hurst G.B."/>
            <person name="McDonald W.H."/>
            <person name="Robertson J.S."/>
            <person name="Barbe V."/>
            <person name="Calteau A."/>
            <person name="Rouy Z."/>
            <person name="Mangenot S."/>
            <person name="Prigent-Combaret C."/>
            <person name="Normand P."/>
            <person name="Boyer M."/>
            <person name="Siguier P."/>
            <person name="Dessaux Y."/>
            <person name="Elmerich C."/>
            <person name="Condemine G."/>
            <person name="Krishnen G."/>
            <person name="Kennedy I."/>
            <person name="Paterson A.H."/>
            <person name="Gonzalez V."/>
            <person name="Mavingui P."/>
            <person name="Zhulin I.B."/>
        </authorList>
    </citation>
    <scope>NUCLEOTIDE SEQUENCE [LARGE SCALE GENOMIC DNA]</scope>
    <source>
        <strain evidence="11">4B</strain>
    </source>
</reference>
<feature type="transmembrane region" description="Helical" evidence="8">
    <location>
        <begin position="31"/>
        <end position="48"/>
    </location>
</feature>
<proteinExistence type="predicted"/>
<name>G7Z665_AZOL4</name>
<dbReference type="InterPro" id="IPR006153">
    <property type="entry name" value="Cation/H_exchanger_TM"/>
</dbReference>
<keyword evidence="11" id="KW-1185">Reference proteome</keyword>
<feature type="transmembrane region" description="Helical" evidence="8">
    <location>
        <begin position="375"/>
        <end position="398"/>
    </location>
</feature>
<dbReference type="STRING" id="862719.AZOLI_1118"/>
<keyword evidence="2" id="KW-0813">Transport</keyword>
<feature type="transmembrane region" description="Helical" evidence="8">
    <location>
        <begin position="92"/>
        <end position="114"/>
    </location>
</feature>
<evidence type="ECO:0000256" key="6">
    <source>
        <dbReference type="ARBA" id="ARBA00023065"/>
    </source>
</evidence>
<evidence type="ECO:0000313" key="11">
    <source>
        <dbReference type="Proteomes" id="UP000005667"/>
    </source>
</evidence>
<feature type="transmembrane region" description="Helical" evidence="8">
    <location>
        <begin position="240"/>
        <end position="266"/>
    </location>
</feature>
<sequence>MSYIVLMVGLGFLILLVAWLPMVLKELPLSLPIICVALGVAVFSLLRLDNPEPLAFPEATEKLTELIVIISLMGAGLKLDRRIGWRRWIITWRLLAITMPLSILMIALIGWYWLDFPLAASILLAAALAPTDPVLASDIQVGPPQSGEEDEIRFSLTSEAGLNDGLAFPFVHLAIGVALLNGNPPWEMLKHWALLDVVWRLAAGVGIGWLVGRFLGYVTFRVPNRANLSRTGDGFVSVGITLIAYGVTELASGYGFVAVFVAAVALRDAERDNEYHERLHDFVEQTERLMMMLMLVLFGGTLAHGLIDALSWSAVGAAVVILFLVRPVAGVAGLAGVPMPLGEKLAIGFFGIRGMGSIYYVAYALNAAEFDVSNALWAVTGLIVLLSILVHGTTVTPIMRRIDRRRQGPDPAAAVAIHPRMEKAGVSPDPR</sequence>
<feature type="transmembrane region" description="Helical" evidence="8">
    <location>
        <begin position="345"/>
        <end position="363"/>
    </location>
</feature>
<feature type="transmembrane region" description="Helical" evidence="8">
    <location>
        <begin position="6"/>
        <end position="24"/>
    </location>
</feature>
<keyword evidence="7 8" id="KW-0472">Membrane</keyword>
<protein>
    <submittedName>
        <fullName evidence="10">Cation/H+ antiporter</fullName>
    </submittedName>
</protein>
<dbReference type="Pfam" id="PF00999">
    <property type="entry name" value="Na_H_Exchanger"/>
    <property type="match status" value="1"/>
</dbReference>
<dbReference type="EMBL" id="FQ311868">
    <property type="protein sequence ID" value="CBS86443.1"/>
    <property type="molecule type" value="Genomic_DNA"/>
</dbReference>
<evidence type="ECO:0000256" key="7">
    <source>
        <dbReference type="ARBA" id="ARBA00023136"/>
    </source>
</evidence>
<evidence type="ECO:0000256" key="4">
    <source>
        <dbReference type="ARBA" id="ARBA00022692"/>
    </source>
</evidence>
<evidence type="ECO:0000259" key="9">
    <source>
        <dbReference type="Pfam" id="PF00999"/>
    </source>
</evidence>
<evidence type="ECO:0000313" key="10">
    <source>
        <dbReference type="EMBL" id="CBS86443.1"/>
    </source>
</evidence>
<feature type="transmembrane region" description="Helical" evidence="8">
    <location>
        <begin position="313"/>
        <end position="338"/>
    </location>
</feature>
<dbReference type="Proteomes" id="UP000005667">
    <property type="component" value="Chromosome"/>
</dbReference>
<dbReference type="PANTHER" id="PTHR32507:SF8">
    <property type="entry name" value="CNH1P"/>
    <property type="match status" value="1"/>
</dbReference>
<evidence type="ECO:0000256" key="5">
    <source>
        <dbReference type="ARBA" id="ARBA00022989"/>
    </source>
</evidence>
<comment type="subcellular location">
    <subcellularLocation>
        <location evidence="1">Cell membrane</location>
        <topology evidence="1">Multi-pass membrane protein</topology>
    </subcellularLocation>
</comment>
<feature type="transmembrane region" description="Helical" evidence="8">
    <location>
        <begin position="287"/>
        <end position="307"/>
    </location>
</feature>
<organism evidence="10 11">
    <name type="scientific">Azospirillum lipoferum (strain 4B)</name>
    <dbReference type="NCBI Taxonomy" id="862719"/>
    <lineage>
        <taxon>Bacteria</taxon>
        <taxon>Pseudomonadati</taxon>
        <taxon>Pseudomonadota</taxon>
        <taxon>Alphaproteobacteria</taxon>
        <taxon>Rhodospirillales</taxon>
        <taxon>Azospirillaceae</taxon>
        <taxon>Azospirillum</taxon>
    </lineage>
</organism>
<dbReference type="GO" id="GO:1902600">
    <property type="term" value="P:proton transmembrane transport"/>
    <property type="evidence" value="ECO:0007669"/>
    <property type="project" value="InterPro"/>
</dbReference>
<keyword evidence="3" id="KW-0050">Antiport</keyword>
<evidence type="ECO:0000256" key="2">
    <source>
        <dbReference type="ARBA" id="ARBA00022448"/>
    </source>
</evidence>
<evidence type="ECO:0000256" key="3">
    <source>
        <dbReference type="ARBA" id="ARBA00022449"/>
    </source>
</evidence>
<feature type="transmembrane region" description="Helical" evidence="8">
    <location>
        <begin position="198"/>
        <end position="220"/>
    </location>
</feature>
<evidence type="ECO:0000256" key="1">
    <source>
        <dbReference type="ARBA" id="ARBA00004651"/>
    </source>
</evidence>
<dbReference type="AlphaFoldDB" id="G7Z665"/>
<keyword evidence="6" id="KW-0406">Ion transport</keyword>
<dbReference type="GO" id="GO:0005886">
    <property type="term" value="C:plasma membrane"/>
    <property type="evidence" value="ECO:0007669"/>
    <property type="project" value="UniProtKB-SubCell"/>
</dbReference>
<dbReference type="PANTHER" id="PTHR32507">
    <property type="entry name" value="NA(+)/H(+) ANTIPORTER 1"/>
    <property type="match status" value="1"/>
</dbReference>
<dbReference type="RefSeq" id="WP_014247465.1">
    <property type="nucleotide sequence ID" value="NC_016622.1"/>
</dbReference>
<dbReference type="GO" id="GO:0015297">
    <property type="term" value="F:antiporter activity"/>
    <property type="evidence" value="ECO:0007669"/>
    <property type="project" value="UniProtKB-KW"/>
</dbReference>
<gene>
    <name evidence="10" type="ordered locus">AZOLI_1118</name>
</gene>
<dbReference type="HOGENOM" id="CLU_008635_6_1_5"/>
<feature type="transmembrane region" description="Helical" evidence="8">
    <location>
        <begin position="166"/>
        <end position="186"/>
    </location>
</feature>
<accession>G7Z665</accession>